<evidence type="ECO:0000256" key="5">
    <source>
        <dbReference type="ARBA" id="ARBA00022692"/>
    </source>
</evidence>
<keyword evidence="5 9" id="KW-0812">Transmembrane</keyword>
<keyword evidence="2" id="KW-0813">Transport</keyword>
<keyword evidence="6 9" id="KW-1133">Transmembrane helix</keyword>
<evidence type="ECO:0000256" key="7">
    <source>
        <dbReference type="ARBA" id="ARBA00023136"/>
    </source>
</evidence>
<feature type="transmembrane region" description="Helical" evidence="9">
    <location>
        <begin position="149"/>
        <end position="167"/>
    </location>
</feature>
<keyword evidence="11" id="KW-1185">Reference proteome</keyword>
<dbReference type="CDD" id="cd06579">
    <property type="entry name" value="TM_PBP1_transp_AraH_like"/>
    <property type="match status" value="1"/>
</dbReference>
<feature type="transmembrane region" description="Helical" evidence="9">
    <location>
        <begin position="187"/>
        <end position="212"/>
    </location>
</feature>
<evidence type="ECO:0000256" key="8">
    <source>
        <dbReference type="ARBA" id="ARBA00039381"/>
    </source>
</evidence>
<protein>
    <recommendedName>
        <fullName evidence="8">Autoinducer 2 import system permease protein LsrD</fullName>
    </recommendedName>
</protein>
<dbReference type="RefSeq" id="WP_167150097.1">
    <property type="nucleotide sequence ID" value="NZ_JAAMOX010000001.1"/>
</dbReference>
<evidence type="ECO:0000256" key="4">
    <source>
        <dbReference type="ARBA" id="ARBA00022519"/>
    </source>
</evidence>
<gene>
    <name evidence="10" type="ORF">FHX76_001888</name>
</gene>
<comment type="caution">
    <text evidence="10">The sequence shown here is derived from an EMBL/GenBank/DDBJ whole genome shotgun (WGS) entry which is preliminary data.</text>
</comment>
<keyword evidence="4" id="KW-0997">Cell inner membrane</keyword>
<feature type="transmembrane region" description="Helical" evidence="9">
    <location>
        <begin position="264"/>
        <end position="282"/>
    </location>
</feature>
<dbReference type="AlphaFoldDB" id="A0A7X5R271"/>
<feature type="transmembrane region" description="Helical" evidence="9">
    <location>
        <begin position="89"/>
        <end position="109"/>
    </location>
</feature>
<accession>A0A7X5R271</accession>
<dbReference type="PANTHER" id="PTHR32196:SF71">
    <property type="entry name" value="AUTOINDUCER 2 IMPORT SYSTEM PERMEASE PROTEIN LSRD"/>
    <property type="match status" value="1"/>
</dbReference>
<evidence type="ECO:0000256" key="2">
    <source>
        <dbReference type="ARBA" id="ARBA00022448"/>
    </source>
</evidence>
<feature type="transmembrane region" description="Helical" evidence="9">
    <location>
        <begin position="233"/>
        <end position="252"/>
    </location>
</feature>
<comment type="subcellular location">
    <subcellularLocation>
        <location evidence="1">Cell membrane</location>
        <topology evidence="1">Multi-pass membrane protein</topology>
    </subcellularLocation>
</comment>
<evidence type="ECO:0000313" key="10">
    <source>
        <dbReference type="EMBL" id="NIH54020.1"/>
    </source>
</evidence>
<dbReference type="Pfam" id="PF02653">
    <property type="entry name" value="BPD_transp_2"/>
    <property type="match status" value="1"/>
</dbReference>
<proteinExistence type="predicted"/>
<evidence type="ECO:0000313" key="11">
    <source>
        <dbReference type="Proteomes" id="UP000541033"/>
    </source>
</evidence>
<reference evidence="10 11" key="1">
    <citation type="submission" date="2020-02" db="EMBL/GenBank/DDBJ databases">
        <title>Sequencing the genomes of 1000 actinobacteria strains.</title>
        <authorList>
            <person name="Klenk H.-P."/>
        </authorList>
    </citation>
    <scope>NUCLEOTIDE SEQUENCE [LARGE SCALE GENOMIC DNA]</scope>
    <source>
        <strain evidence="10 11">DSM 27960</strain>
    </source>
</reference>
<dbReference type="GO" id="GO:0022857">
    <property type="term" value="F:transmembrane transporter activity"/>
    <property type="evidence" value="ECO:0007669"/>
    <property type="project" value="InterPro"/>
</dbReference>
<organism evidence="10 11">
    <name type="scientific">Lysinibacter cavernae</name>
    <dbReference type="NCBI Taxonomy" id="1640652"/>
    <lineage>
        <taxon>Bacteria</taxon>
        <taxon>Bacillati</taxon>
        <taxon>Actinomycetota</taxon>
        <taxon>Actinomycetes</taxon>
        <taxon>Micrococcales</taxon>
        <taxon>Microbacteriaceae</taxon>
        <taxon>Lysinibacter</taxon>
    </lineage>
</organism>
<dbReference type="Gene3D" id="1.10.3470.10">
    <property type="entry name" value="ABC transporter involved in vitamin B12 uptake, BtuC"/>
    <property type="match status" value="1"/>
</dbReference>
<dbReference type="PANTHER" id="PTHR32196">
    <property type="entry name" value="ABC TRANSPORTER PERMEASE PROTEIN YPHD-RELATED-RELATED"/>
    <property type="match status" value="1"/>
</dbReference>
<name>A0A7X5R271_9MICO</name>
<feature type="transmembrane region" description="Helical" evidence="9">
    <location>
        <begin position="289"/>
        <end position="307"/>
    </location>
</feature>
<feature type="transmembrane region" description="Helical" evidence="9">
    <location>
        <begin position="313"/>
        <end position="335"/>
    </location>
</feature>
<keyword evidence="3" id="KW-1003">Cell membrane</keyword>
<feature type="transmembrane region" description="Helical" evidence="9">
    <location>
        <begin position="61"/>
        <end position="82"/>
    </location>
</feature>
<feature type="transmembrane region" description="Helical" evidence="9">
    <location>
        <begin position="35"/>
        <end position="55"/>
    </location>
</feature>
<evidence type="ECO:0000256" key="1">
    <source>
        <dbReference type="ARBA" id="ARBA00004651"/>
    </source>
</evidence>
<dbReference type="InterPro" id="IPR037294">
    <property type="entry name" value="ABC_BtuC-like"/>
</dbReference>
<evidence type="ECO:0000256" key="3">
    <source>
        <dbReference type="ARBA" id="ARBA00022475"/>
    </source>
</evidence>
<dbReference type="Proteomes" id="UP000541033">
    <property type="component" value="Unassembled WGS sequence"/>
</dbReference>
<dbReference type="InterPro" id="IPR001851">
    <property type="entry name" value="ABC_transp_permease"/>
</dbReference>
<evidence type="ECO:0000256" key="9">
    <source>
        <dbReference type="SAM" id="Phobius"/>
    </source>
</evidence>
<evidence type="ECO:0000256" key="6">
    <source>
        <dbReference type="ARBA" id="ARBA00022989"/>
    </source>
</evidence>
<sequence>MTTIWASAKANSRTKTYKDYAKPLWQRTLMTTESAVILGLILVVAYASIAVNNFASDITLYYLLRDITPILIIALPMTLIILTGDIDLSVASILALSSVTFGMMVQGGWPVPLAIIGTLVVGLVCGAINGFLVTVVGLPSLAVTIGTMAAFRGIAQGLLGTTAITTFPEEWTNLTSMKIGSTGIPVLSILVLVLIIVFAVIMHFTPFGRGIFAIGLSKEAAEFSGVNVQRTKMILFLLAGLLSALAGIYLTLKTSTARAENGTGLELTVIAAVLLGGVSIFGGKGAMHGVIAGVFLIGTIESALRLANVTSDVSRIIVGTLLVLSVISPSILAWIRGRRRPASTPGTQTQAFLAKS</sequence>
<dbReference type="GO" id="GO:0005886">
    <property type="term" value="C:plasma membrane"/>
    <property type="evidence" value="ECO:0007669"/>
    <property type="project" value="UniProtKB-SubCell"/>
</dbReference>
<dbReference type="EMBL" id="JAAMOX010000001">
    <property type="protein sequence ID" value="NIH54020.1"/>
    <property type="molecule type" value="Genomic_DNA"/>
</dbReference>
<feature type="transmembrane region" description="Helical" evidence="9">
    <location>
        <begin position="115"/>
        <end position="137"/>
    </location>
</feature>
<keyword evidence="7 9" id="KW-0472">Membrane</keyword>